<feature type="transmembrane region" description="Helical" evidence="1">
    <location>
        <begin position="41"/>
        <end position="61"/>
    </location>
</feature>
<protein>
    <submittedName>
        <fullName evidence="2">Uncharacterized protein</fullName>
    </submittedName>
</protein>
<dbReference type="EMBL" id="MN740868">
    <property type="protein sequence ID" value="QHU15816.1"/>
    <property type="molecule type" value="Genomic_DNA"/>
</dbReference>
<proteinExistence type="predicted"/>
<keyword evidence="1" id="KW-0812">Transmembrane</keyword>
<evidence type="ECO:0000313" key="2">
    <source>
        <dbReference type="EMBL" id="QHU15816.1"/>
    </source>
</evidence>
<organism evidence="2">
    <name type="scientific">viral metagenome</name>
    <dbReference type="NCBI Taxonomy" id="1070528"/>
    <lineage>
        <taxon>unclassified sequences</taxon>
        <taxon>metagenomes</taxon>
        <taxon>organismal metagenomes</taxon>
    </lineage>
</organism>
<accession>A0A6C0KF96</accession>
<name>A0A6C0KF96_9ZZZZ</name>
<keyword evidence="1" id="KW-0472">Membrane</keyword>
<evidence type="ECO:0000256" key="1">
    <source>
        <dbReference type="SAM" id="Phobius"/>
    </source>
</evidence>
<dbReference type="AlphaFoldDB" id="A0A6C0KF96"/>
<keyword evidence="1" id="KW-1133">Transmembrane helix</keyword>
<sequence>MTSNFFSFFVGLSYMYGAQRQWKSENRPSRDLFTERFALSLINGALYVIPPFSIFKFMSLLNRIEIKYKGLDPTNYKDSYKEFFTYNYNTF</sequence>
<reference evidence="2" key="1">
    <citation type="journal article" date="2020" name="Nature">
        <title>Giant virus diversity and host interactions through global metagenomics.</title>
        <authorList>
            <person name="Schulz F."/>
            <person name="Roux S."/>
            <person name="Paez-Espino D."/>
            <person name="Jungbluth S."/>
            <person name="Walsh D.A."/>
            <person name="Denef V.J."/>
            <person name="McMahon K.D."/>
            <person name="Konstantinidis K.T."/>
            <person name="Eloe-Fadrosh E.A."/>
            <person name="Kyrpides N.C."/>
            <person name="Woyke T."/>
        </authorList>
    </citation>
    <scope>NUCLEOTIDE SEQUENCE</scope>
    <source>
        <strain evidence="2">GVMAG-S-3300010158-109</strain>
    </source>
</reference>